<sequence length="199" mass="22924">MGNTLITISRQHGSGGTKVAQILAEKLGIWYYNREILYIAADKIGYDSLDEKSMDEINYKKASQYMEGLSIMTGSRNHIPVYNQMFKEQSKIIKKLAGYGSGVFLGRCADYVLKDEPGVCSVYLYAEESYRIKHLSEKEGRAVTAEEIRKEDKMRSSYYSYYTGRNWYDMENYDLAINLATIEAEEAAQLILDYMEKRK</sequence>
<dbReference type="Proteomes" id="UP001644750">
    <property type="component" value="Unassembled WGS sequence"/>
</dbReference>
<organism evidence="1 2">
    <name type="scientific">Anaerostipes hadrus</name>
    <dbReference type="NCBI Taxonomy" id="649756"/>
    <lineage>
        <taxon>Bacteria</taxon>
        <taxon>Bacillati</taxon>
        <taxon>Bacillota</taxon>
        <taxon>Clostridia</taxon>
        <taxon>Lachnospirales</taxon>
        <taxon>Lachnospiraceae</taxon>
        <taxon>Anaerostipes</taxon>
    </lineage>
</organism>
<protein>
    <submittedName>
        <fullName evidence="1">Cytidylate kinase-like family protein</fullName>
    </submittedName>
</protein>
<dbReference type="Pfam" id="PF13189">
    <property type="entry name" value="Cytidylate_kin2"/>
    <property type="match status" value="1"/>
</dbReference>
<dbReference type="SUPFAM" id="SSF52540">
    <property type="entry name" value="P-loop containing nucleoside triphosphate hydrolases"/>
    <property type="match status" value="1"/>
</dbReference>
<evidence type="ECO:0000313" key="1">
    <source>
        <dbReference type="EMBL" id="NSJ79130.1"/>
    </source>
</evidence>
<evidence type="ECO:0000313" key="2">
    <source>
        <dbReference type="Proteomes" id="UP001644750"/>
    </source>
</evidence>
<dbReference type="EMBL" id="JAAITB010000010">
    <property type="protein sequence ID" value="NSJ79130.1"/>
    <property type="molecule type" value="Genomic_DNA"/>
</dbReference>
<dbReference type="InterPro" id="IPR027417">
    <property type="entry name" value="P-loop_NTPase"/>
</dbReference>
<reference evidence="1 2" key="1">
    <citation type="journal article" date="2020" name="Cell Host Microbe">
        <title>Functional and Genomic Variation between Human-Derived Isolates of Lachnospiraceae Reveals Inter- and Intra-Species Diversity.</title>
        <authorList>
            <person name="Sorbara M.T."/>
            <person name="Littmann E.R."/>
            <person name="Fontana E."/>
            <person name="Moody T.U."/>
            <person name="Kohout C.E."/>
            <person name="Gjonbalaj M."/>
            <person name="Eaton V."/>
            <person name="Seok R."/>
            <person name="Leiner I.M."/>
            <person name="Pamer E.G."/>
        </authorList>
    </citation>
    <scope>NUCLEOTIDE SEQUENCE [LARGE SCALE GENOMIC DNA]</scope>
    <source>
        <strain evidence="1 2">MSK.14.57</strain>
    </source>
</reference>
<dbReference type="RefSeq" id="WP_022091599.1">
    <property type="nucleotide sequence ID" value="NZ_CAXSPF010000002.1"/>
</dbReference>
<accession>A0ABX2HWJ6</accession>
<gene>
    <name evidence="1" type="ORF">G5A72_05920</name>
</gene>
<name>A0ABX2HWJ6_ANAHA</name>
<proteinExistence type="predicted"/>
<keyword evidence="2" id="KW-1185">Reference proteome</keyword>
<dbReference type="Gene3D" id="3.40.50.300">
    <property type="entry name" value="P-loop containing nucleotide triphosphate hydrolases"/>
    <property type="match status" value="1"/>
</dbReference>
<comment type="caution">
    <text evidence="1">The sequence shown here is derived from an EMBL/GenBank/DDBJ whole genome shotgun (WGS) entry which is preliminary data.</text>
</comment>